<reference evidence="1 2" key="1">
    <citation type="submission" date="2021-03" db="EMBL/GenBank/DDBJ databases">
        <title>Novel species identification of genus Shewanella.</title>
        <authorList>
            <person name="Liu G."/>
            <person name="Zhang Q."/>
        </authorList>
    </citation>
    <scope>NUCLEOTIDE SEQUENCE [LARGE SCALE GENOMIC DNA]</scope>
    <source>
        <strain evidence="1 2">FJAT-52962</strain>
    </source>
</reference>
<dbReference type="PROSITE" id="PS51257">
    <property type="entry name" value="PROKAR_LIPOPROTEIN"/>
    <property type="match status" value="1"/>
</dbReference>
<dbReference type="EMBL" id="CP071502">
    <property type="protein sequence ID" value="QSX37198.1"/>
    <property type="molecule type" value="Genomic_DNA"/>
</dbReference>
<evidence type="ECO:0008006" key="3">
    <source>
        <dbReference type="Google" id="ProtNLM"/>
    </source>
</evidence>
<gene>
    <name evidence="1" type="ORF">JYB85_18455</name>
</gene>
<sequence>MNKTLAATVLALTVSGCAITERNSQGKLDNNLLKGDTVGAITLAKEKAGLDETTSKLADQLWGMQAGSLLRMNKDYAESNKYFDSIEDVMYMEDTENVLESTGELIGSTLTNDAMLDYEQTYYDAVMVNTYKALNFISIGDLANARIEWNRSDERQKRAADYFASKINKQKESLAKEDAANADNIKKSLTESEKLLADHHITETEWSAYDGYINPFSTFMHGLFFMLNAQDSSDIGKAVDSLNRVASITKTKVSSDTLKLAEKLQSGSSHVADLKKVWVVFENGQATKKEELRVDLPLFLVSDNVAYTGIALPKLKAFPAPYASVKVGAVETEVVGDMDKIIQAEFKEAFPLILSKEISRAVIKTVAQKQIKDRNPLLGFGAGLLQAATTQADTRTWSLLPKNFQAAMVDTPEQGKLTLSLGEPAASIDVDVPTDKNAIVYIKAATANASPIIEVISL</sequence>
<keyword evidence="2" id="KW-1185">Reference proteome</keyword>
<name>A0ABX7R298_9GAMM</name>
<organism evidence="1 2">
    <name type="scientific">Shewanella sedimentimangrovi</name>
    <dbReference type="NCBI Taxonomy" id="2814293"/>
    <lineage>
        <taxon>Bacteria</taxon>
        <taxon>Pseudomonadati</taxon>
        <taxon>Pseudomonadota</taxon>
        <taxon>Gammaproteobacteria</taxon>
        <taxon>Alteromonadales</taxon>
        <taxon>Shewanellaceae</taxon>
        <taxon>Shewanella</taxon>
    </lineage>
</organism>
<proteinExistence type="predicted"/>
<accession>A0ABX7R298</accession>
<dbReference type="Proteomes" id="UP000663207">
    <property type="component" value="Chromosome"/>
</dbReference>
<evidence type="ECO:0000313" key="1">
    <source>
        <dbReference type="EMBL" id="QSX37198.1"/>
    </source>
</evidence>
<dbReference type="RefSeq" id="WP_207380458.1">
    <property type="nucleotide sequence ID" value="NZ_CP071502.1"/>
</dbReference>
<evidence type="ECO:0000313" key="2">
    <source>
        <dbReference type="Proteomes" id="UP000663207"/>
    </source>
</evidence>
<protein>
    <recommendedName>
        <fullName evidence="3">Lipoprotein</fullName>
    </recommendedName>
</protein>